<name>A0ACC0L3F1_RHOML</name>
<dbReference type="EMBL" id="CM046400">
    <property type="protein sequence ID" value="KAI8523036.1"/>
    <property type="molecule type" value="Genomic_DNA"/>
</dbReference>
<sequence>MNGGQGEDKRRRNTWPTKPCSALLFLLLNLVPLLVLSADTFCRSEFPSPPDFVFGLGTFAYQMDEDLSTQRA</sequence>
<organism evidence="1 2">
    <name type="scientific">Rhododendron molle</name>
    <name type="common">Chinese azalea</name>
    <name type="synonym">Azalea mollis</name>
    <dbReference type="NCBI Taxonomy" id="49168"/>
    <lineage>
        <taxon>Eukaryota</taxon>
        <taxon>Viridiplantae</taxon>
        <taxon>Streptophyta</taxon>
        <taxon>Embryophyta</taxon>
        <taxon>Tracheophyta</taxon>
        <taxon>Spermatophyta</taxon>
        <taxon>Magnoliopsida</taxon>
        <taxon>eudicotyledons</taxon>
        <taxon>Gunneridae</taxon>
        <taxon>Pentapetalae</taxon>
        <taxon>asterids</taxon>
        <taxon>Ericales</taxon>
        <taxon>Ericaceae</taxon>
        <taxon>Ericoideae</taxon>
        <taxon>Rhodoreae</taxon>
        <taxon>Rhododendron</taxon>
    </lineage>
</organism>
<gene>
    <name evidence="1" type="ORF">RHMOL_Rhmol13G0043100</name>
</gene>
<dbReference type="Proteomes" id="UP001062846">
    <property type="component" value="Chromosome 13"/>
</dbReference>
<protein>
    <submittedName>
        <fullName evidence="1">Uncharacterized protein</fullName>
    </submittedName>
</protein>
<proteinExistence type="predicted"/>
<accession>A0ACC0L3F1</accession>
<evidence type="ECO:0000313" key="2">
    <source>
        <dbReference type="Proteomes" id="UP001062846"/>
    </source>
</evidence>
<evidence type="ECO:0000313" key="1">
    <source>
        <dbReference type="EMBL" id="KAI8523036.1"/>
    </source>
</evidence>
<keyword evidence="2" id="KW-1185">Reference proteome</keyword>
<comment type="caution">
    <text evidence="1">The sequence shown here is derived from an EMBL/GenBank/DDBJ whole genome shotgun (WGS) entry which is preliminary data.</text>
</comment>
<reference evidence="1" key="1">
    <citation type="submission" date="2022-02" db="EMBL/GenBank/DDBJ databases">
        <title>Plant Genome Project.</title>
        <authorList>
            <person name="Zhang R.-G."/>
        </authorList>
    </citation>
    <scope>NUCLEOTIDE SEQUENCE</scope>
    <source>
        <strain evidence="1">AT1</strain>
    </source>
</reference>